<dbReference type="GO" id="GO:0015934">
    <property type="term" value="C:large ribosomal subunit"/>
    <property type="evidence" value="ECO:0007669"/>
    <property type="project" value="TreeGrafter"/>
</dbReference>
<dbReference type="NCBIfam" id="TIGR00059">
    <property type="entry name" value="L17"/>
    <property type="match status" value="1"/>
</dbReference>
<organism evidence="5">
    <name type="scientific">Arcella intermedia</name>
    <dbReference type="NCBI Taxonomy" id="1963864"/>
    <lineage>
        <taxon>Eukaryota</taxon>
        <taxon>Amoebozoa</taxon>
        <taxon>Tubulinea</taxon>
        <taxon>Elardia</taxon>
        <taxon>Arcellinida</taxon>
        <taxon>Sphaerothecina</taxon>
        <taxon>Arcellidae</taxon>
        <taxon>Arcella</taxon>
    </lineage>
</organism>
<dbReference type="PANTHER" id="PTHR14413:SF16">
    <property type="entry name" value="LARGE RIBOSOMAL SUBUNIT PROTEIN BL17M"/>
    <property type="match status" value="1"/>
</dbReference>
<dbReference type="Pfam" id="PF01196">
    <property type="entry name" value="Ribosomal_L17"/>
    <property type="match status" value="1"/>
</dbReference>
<evidence type="ECO:0000256" key="1">
    <source>
        <dbReference type="ARBA" id="ARBA00008777"/>
    </source>
</evidence>
<reference evidence="5" key="1">
    <citation type="journal article" date="2020" name="J. Eukaryot. Microbiol.">
        <title>De novo Sequencing, Assembly and Annotation of the Transcriptome for the Free-Living Testate Amoeba Arcella intermedia.</title>
        <authorList>
            <person name="Ribeiro G.M."/>
            <person name="Porfirio-Sousa A.L."/>
            <person name="Maurer-Alcala X.X."/>
            <person name="Katz L.A."/>
            <person name="Lahr D.J.G."/>
        </authorList>
    </citation>
    <scope>NUCLEOTIDE SEQUENCE</scope>
</reference>
<protein>
    <recommendedName>
        <fullName evidence="6">50S ribosomal protein L17</fullName>
    </recommendedName>
</protein>
<evidence type="ECO:0000313" key="5">
    <source>
        <dbReference type="EMBL" id="NDV39522.1"/>
    </source>
</evidence>
<dbReference type="PANTHER" id="PTHR14413">
    <property type="entry name" value="RIBOSOMAL PROTEIN L17"/>
    <property type="match status" value="1"/>
</dbReference>
<dbReference type="EMBL" id="GIBP01010553">
    <property type="protein sequence ID" value="NDV39522.1"/>
    <property type="molecule type" value="Transcribed_RNA"/>
</dbReference>
<comment type="similarity">
    <text evidence="1 4">Belongs to the bacterial ribosomal protein bL17 family.</text>
</comment>
<keyword evidence="3 4" id="KW-0687">Ribonucleoprotein</keyword>
<evidence type="ECO:0000256" key="2">
    <source>
        <dbReference type="ARBA" id="ARBA00022980"/>
    </source>
</evidence>
<dbReference type="Gene3D" id="3.90.1030.10">
    <property type="entry name" value="Ribosomal protein L17"/>
    <property type="match status" value="1"/>
</dbReference>
<evidence type="ECO:0008006" key="6">
    <source>
        <dbReference type="Google" id="ProtNLM"/>
    </source>
</evidence>
<sequence>MMKNMATSLILYGQIKTTLAKAKEVRRFADRLIVRAKGGTMHDRRQAERIVNNTEAMNRLFNEYSLRYRYRSSGFTRMHKAGFRKGDGAQMAIVELIRDDETMVPADYGVDIVPEL</sequence>
<dbReference type="GO" id="GO:0003735">
    <property type="term" value="F:structural constituent of ribosome"/>
    <property type="evidence" value="ECO:0007669"/>
    <property type="project" value="InterPro"/>
</dbReference>
<dbReference type="AlphaFoldDB" id="A0A6B2LQX4"/>
<accession>A0A6B2LQX4</accession>
<dbReference type="GO" id="GO:0006412">
    <property type="term" value="P:translation"/>
    <property type="evidence" value="ECO:0007669"/>
    <property type="project" value="InterPro"/>
</dbReference>
<evidence type="ECO:0000256" key="3">
    <source>
        <dbReference type="ARBA" id="ARBA00023274"/>
    </source>
</evidence>
<evidence type="ECO:0000256" key="4">
    <source>
        <dbReference type="RuleBase" id="RU000660"/>
    </source>
</evidence>
<proteinExistence type="inferred from homology"/>
<dbReference type="SUPFAM" id="SSF64263">
    <property type="entry name" value="Prokaryotic ribosomal protein L17"/>
    <property type="match status" value="1"/>
</dbReference>
<keyword evidence="2 4" id="KW-0689">Ribosomal protein</keyword>
<dbReference type="InterPro" id="IPR000456">
    <property type="entry name" value="Ribosomal_bL17"/>
</dbReference>
<dbReference type="InterPro" id="IPR036373">
    <property type="entry name" value="Ribosomal_bL17_sf"/>
</dbReference>
<name>A0A6B2LQX4_9EUKA</name>